<keyword evidence="2" id="KW-1185">Reference proteome</keyword>
<dbReference type="Proteomes" id="UP000283255">
    <property type="component" value="Unassembled WGS sequence"/>
</dbReference>
<dbReference type="OrthoDB" id="7060173at2"/>
<dbReference type="RefSeq" id="WP_119908876.1">
    <property type="nucleotide sequence ID" value="NZ_QZCH01000001.1"/>
</dbReference>
<protein>
    <recommendedName>
        <fullName evidence="3">DUF4230 domain-containing protein</fullName>
    </recommendedName>
</protein>
<name>A0A418YK38_9GAMM</name>
<reference evidence="1 2" key="1">
    <citation type="submission" date="2018-09" db="EMBL/GenBank/DDBJ databases">
        <authorList>
            <person name="Wang F."/>
        </authorList>
    </citation>
    <scope>NUCLEOTIDE SEQUENCE [LARGE SCALE GENOMIC DNA]</scope>
    <source>
        <strain evidence="1 2">PLHSC7-2</strain>
    </source>
</reference>
<accession>A0A418YK38</accession>
<dbReference type="EMBL" id="QZCH01000001">
    <property type="protein sequence ID" value="RJG51329.1"/>
    <property type="molecule type" value="Genomic_DNA"/>
</dbReference>
<evidence type="ECO:0000313" key="2">
    <source>
        <dbReference type="Proteomes" id="UP000283255"/>
    </source>
</evidence>
<proteinExistence type="predicted"/>
<reference evidence="1 2" key="2">
    <citation type="submission" date="2019-01" db="EMBL/GenBank/DDBJ databases">
        <title>Motilimonas pumilus sp. nov., isolated from the gut of sea cucumber (Apostichopus japonicus).</title>
        <authorList>
            <person name="Wang F.-Q."/>
            <person name="Ren L.-H."/>
            <person name="Lin Y.-W."/>
            <person name="Sun G.-H."/>
            <person name="Du Z.-J."/>
            <person name="Zhao J.-X."/>
            <person name="Liu X.-J."/>
            <person name="Liu L.-J."/>
        </authorList>
    </citation>
    <scope>NUCLEOTIDE SEQUENCE [LARGE SCALE GENOMIC DNA]</scope>
    <source>
        <strain evidence="1 2">PLHSC7-2</strain>
    </source>
</reference>
<organism evidence="1 2">
    <name type="scientific">Motilimonas pumila</name>
    <dbReference type="NCBI Taxonomy" id="2303987"/>
    <lineage>
        <taxon>Bacteria</taxon>
        <taxon>Pseudomonadati</taxon>
        <taxon>Pseudomonadota</taxon>
        <taxon>Gammaproteobacteria</taxon>
        <taxon>Alteromonadales</taxon>
        <taxon>Alteromonadales genera incertae sedis</taxon>
        <taxon>Motilimonas</taxon>
    </lineage>
</organism>
<comment type="caution">
    <text evidence="1">The sequence shown here is derived from an EMBL/GenBank/DDBJ whole genome shotgun (WGS) entry which is preliminary data.</text>
</comment>
<dbReference type="AlphaFoldDB" id="A0A418YK38"/>
<sequence>MDRIFLFITCIGLAALSVFFWLQNGQLQEDIDEVKSLHDIAITSTLLTETTEFTFMKISNEYVYLMDQKGKALAKATAMKVSKSARWKALYKWRYNFHFGFYVKQGWQWCIKVDQAKGEVTLNAPLVTQLNTSDASPKLMEILNGGVRKTQLAADKWIQLHANKAIKKTADVYLQNATVQSSVQKSLATFFQDILNDAHPDANPVRKVVVNSVAHSQCDDG</sequence>
<evidence type="ECO:0000313" key="1">
    <source>
        <dbReference type="EMBL" id="RJG51329.1"/>
    </source>
</evidence>
<gene>
    <name evidence="1" type="ORF">D1Z90_00930</name>
</gene>
<evidence type="ECO:0008006" key="3">
    <source>
        <dbReference type="Google" id="ProtNLM"/>
    </source>
</evidence>